<dbReference type="PROSITE" id="PS51257">
    <property type="entry name" value="PROKAR_LIPOPROTEIN"/>
    <property type="match status" value="1"/>
</dbReference>
<dbReference type="AlphaFoldDB" id="A0A494W679"/>
<keyword evidence="2" id="KW-1185">Reference proteome</keyword>
<proteinExistence type="predicted"/>
<accession>A0A494W679</accession>
<reference evidence="1 2" key="1">
    <citation type="submission" date="2018-05" db="EMBL/GenBank/DDBJ databases">
        <title>Complete Genome Sequence of the Nonylphenol-Degrading Bacterium Sphingobium amiense DSM 16289T.</title>
        <authorList>
            <person name="Ootsuka M."/>
            <person name="Nishizawa T."/>
            <person name="Ohta H."/>
        </authorList>
    </citation>
    <scope>NUCLEOTIDE SEQUENCE [LARGE SCALE GENOMIC DNA]</scope>
    <source>
        <strain evidence="1 2">DSM 16289</strain>
    </source>
</reference>
<name>A0A494W679_9SPHN</name>
<protein>
    <recommendedName>
        <fullName evidence="3">Lipoprotein</fullName>
    </recommendedName>
</protein>
<organism evidence="1 2">
    <name type="scientific">Sphingobium amiense</name>
    <dbReference type="NCBI Taxonomy" id="135719"/>
    <lineage>
        <taxon>Bacteria</taxon>
        <taxon>Pseudomonadati</taxon>
        <taxon>Pseudomonadota</taxon>
        <taxon>Alphaproteobacteria</taxon>
        <taxon>Sphingomonadales</taxon>
        <taxon>Sphingomonadaceae</taxon>
        <taxon>Sphingobium</taxon>
    </lineage>
</organism>
<evidence type="ECO:0008006" key="3">
    <source>
        <dbReference type="Google" id="ProtNLM"/>
    </source>
</evidence>
<dbReference type="KEGG" id="sami:SAMIE_1035840"/>
<gene>
    <name evidence="1" type="ORF">SAMIE_1035840</name>
</gene>
<dbReference type="RefSeq" id="WP_066696640.1">
    <property type="nucleotide sequence ID" value="NZ_AP018664.1"/>
</dbReference>
<dbReference type="Proteomes" id="UP000279959">
    <property type="component" value="Chromosome"/>
</dbReference>
<sequence length="106" mass="11317">MRATRKWWIGGGLLALILFGLLACAGPTLNARARLGAAYGARIACSCRYVEGREMASCAGDREPGMALVRLKDVPEDKAVRASVPLLASRTARFKPGWGCLLDPAD</sequence>
<dbReference type="EMBL" id="AP018664">
    <property type="protein sequence ID" value="BBE00084.1"/>
    <property type="molecule type" value="Genomic_DNA"/>
</dbReference>
<evidence type="ECO:0000313" key="2">
    <source>
        <dbReference type="Proteomes" id="UP000279959"/>
    </source>
</evidence>
<evidence type="ECO:0000313" key="1">
    <source>
        <dbReference type="EMBL" id="BBE00084.1"/>
    </source>
</evidence>